<sequence length="329" mass="36773">MSEALWPEDAMFEHFTVFEETFKIVDRHEIKTAILIPKELKPGPNPILINLHGGFLVYGHSLFAPFFPPWALKLALEHSAIVVSPDHRLLPSANGVADVLEDLESFWQWTRSSLADTLKDRVPSVSLDFSHLLVTGGSAGGYLASQLALSHPDEISAVAMAYPFVDPKDRVIVEGPAPGEPSILRFNVEELPSKDSVVSWIEETRKTPTSKAGWDRTQWAVSAATNGIFFSQIFDNLGLDLPDFFPLERMKRGAKLPKKVWILHGDDDSVVYLRTSRHFVALAQEKLPETTIRLDIAKGEDHAFDLQKTSWELHAIGGLDFVKNGWLKN</sequence>
<dbReference type="Gene3D" id="3.40.50.1820">
    <property type="entry name" value="alpha/beta hydrolase"/>
    <property type="match status" value="1"/>
</dbReference>
<dbReference type="PANTHER" id="PTHR48081">
    <property type="entry name" value="AB HYDROLASE SUPERFAMILY PROTEIN C4A8.06C"/>
    <property type="match status" value="1"/>
</dbReference>
<dbReference type="AlphaFoldDB" id="A0A0B7JS37"/>
<feature type="domain" description="Alpha/beta hydrolase fold-3" evidence="2">
    <location>
        <begin position="48"/>
        <end position="167"/>
    </location>
</feature>
<evidence type="ECO:0000256" key="1">
    <source>
        <dbReference type="ARBA" id="ARBA00022801"/>
    </source>
</evidence>
<dbReference type="InterPro" id="IPR050300">
    <property type="entry name" value="GDXG_lipolytic_enzyme"/>
</dbReference>
<dbReference type="SUPFAM" id="SSF53474">
    <property type="entry name" value="alpha/beta-Hydrolases"/>
    <property type="match status" value="1"/>
</dbReference>
<keyword evidence="1" id="KW-0378">Hydrolase</keyword>
<reference evidence="3" key="1">
    <citation type="submission" date="2015-01" db="EMBL/GenBank/DDBJ databases">
        <authorList>
            <person name="Durling Mikael"/>
        </authorList>
    </citation>
    <scope>NUCLEOTIDE SEQUENCE</scope>
</reference>
<dbReference type="InterPro" id="IPR029058">
    <property type="entry name" value="AB_hydrolase_fold"/>
</dbReference>
<dbReference type="InterPro" id="IPR013094">
    <property type="entry name" value="AB_hydrolase_3"/>
</dbReference>
<gene>
    <name evidence="3" type="ORF">BN869_000003878_1</name>
</gene>
<dbReference type="Pfam" id="PF07859">
    <property type="entry name" value="Abhydrolase_3"/>
    <property type="match status" value="1"/>
</dbReference>
<organism evidence="3">
    <name type="scientific">Bionectria ochroleuca</name>
    <name type="common">Gliocladium roseum</name>
    <dbReference type="NCBI Taxonomy" id="29856"/>
    <lineage>
        <taxon>Eukaryota</taxon>
        <taxon>Fungi</taxon>
        <taxon>Dikarya</taxon>
        <taxon>Ascomycota</taxon>
        <taxon>Pezizomycotina</taxon>
        <taxon>Sordariomycetes</taxon>
        <taxon>Hypocreomycetidae</taxon>
        <taxon>Hypocreales</taxon>
        <taxon>Bionectriaceae</taxon>
        <taxon>Clonostachys</taxon>
    </lineage>
</organism>
<dbReference type="EMBL" id="CDPU01000008">
    <property type="protein sequence ID" value="CEO47823.1"/>
    <property type="molecule type" value="Genomic_DNA"/>
</dbReference>
<dbReference type="GO" id="GO:0016787">
    <property type="term" value="F:hydrolase activity"/>
    <property type="evidence" value="ECO:0007669"/>
    <property type="project" value="UniProtKB-KW"/>
</dbReference>
<protein>
    <recommendedName>
        <fullName evidence="2">Alpha/beta hydrolase fold-3 domain-containing protein</fullName>
    </recommendedName>
</protein>
<dbReference type="PANTHER" id="PTHR48081:SF3">
    <property type="entry name" value="ALPHA_BETA HYDROLASE FOLD-3 DOMAIN-CONTAINING PROTEIN"/>
    <property type="match status" value="1"/>
</dbReference>
<evidence type="ECO:0000313" key="3">
    <source>
        <dbReference type="EMBL" id="CEO47823.1"/>
    </source>
</evidence>
<name>A0A0B7JS37_BIOOC</name>
<evidence type="ECO:0000259" key="2">
    <source>
        <dbReference type="Pfam" id="PF07859"/>
    </source>
</evidence>
<proteinExistence type="predicted"/>
<accession>A0A0B7JS37</accession>